<comment type="caution">
    <text evidence="6">The sequence shown here is derived from an EMBL/GenBank/DDBJ whole genome shotgun (WGS) entry which is preliminary data.</text>
</comment>
<evidence type="ECO:0000256" key="3">
    <source>
        <dbReference type="ARBA" id="ARBA00022840"/>
    </source>
</evidence>
<dbReference type="PANTHER" id="PTHR42794">
    <property type="entry name" value="HEMIN IMPORT ATP-BINDING PROTEIN HMUV"/>
    <property type="match status" value="1"/>
</dbReference>
<dbReference type="Pfam" id="PF00005">
    <property type="entry name" value="ABC_tran"/>
    <property type="match status" value="1"/>
</dbReference>
<organism evidence="6 7">
    <name type="scientific">Candidatus Desantisbacteria bacterium CG1_02_38_46</name>
    <dbReference type="NCBI Taxonomy" id="1817893"/>
    <lineage>
        <taxon>Bacteria</taxon>
        <taxon>Candidatus Desantisiibacteriota</taxon>
    </lineage>
</organism>
<feature type="domain" description="ABC transporter" evidence="5">
    <location>
        <begin position="4"/>
        <end position="240"/>
    </location>
</feature>
<dbReference type="GO" id="GO:0016887">
    <property type="term" value="F:ATP hydrolysis activity"/>
    <property type="evidence" value="ECO:0007669"/>
    <property type="project" value="InterPro"/>
</dbReference>
<evidence type="ECO:0000256" key="2">
    <source>
        <dbReference type="ARBA" id="ARBA00022741"/>
    </source>
</evidence>
<dbReference type="PROSITE" id="PS50893">
    <property type="entry name" value="ABC_TRANSPORTER_2"/>
    <property type="match status" value="1"/>
</dbReference>
<keyword evidence="2" id="KW-0547">Nucleotide-binding</keyword>
<dbReference type="InterPro" id="IPR017871">
    <property type="entry name" value="ABC_transporter-like_CS"/>
</dbReference>
<dbReference type="PANTHER" id="PTHR42794:SF1">
    <property type="entry name" value="HEMIN IMPORT ATP-BINDING PROTEIN HMUV"/>
    <property type="match status" value="1"/>
</dbReference>
<dbReference type="CDD" id="cd03214">
    <property type="entry name" value="ABC_Iron-Siderophores_B12_Hemin"/>
    <property type="match status" value="1"/>
</dbReference>
<dbReference type="FunFam" id="3.40.50.300:FF:000134">
    <property type="entry name" value="Iron-enterobactin ABC transporter ATP-binding protein"/>
    <property type="match status" value="1"/>
</dbReference>
<evidence type="ECO:0000256" key="1">
    <source>
        <dbReference type="ARBA" id="ARBA00022448"/>
    </source>
</evidence>
<reference evidence="6 7" key="1">
    <citation type="journal article" date="2016" name="Environ. Microbiol.">
        <title>Genomic resolution of a cold subsurface aquifer community provides metabolic insights for novel microbes adapted to high CO concentrations.</title>
        <authorList>
            <person name="Probst A.J."/>
            <person name="Castelle C.J."/>
            <person name="Singh A."/>
            <person name="Brown C.T."/>
            <person name="Anantharaman K."/>
            <person name="Sharon I."/>
            <person name="Hug L.A."/>
            <person name="Burstein D."/>
            <person name="Emerson J.B."/>
            <person name="Thomas B.C."/>
            <person name="Banfield J.F."/>
        </authorList>
    </citation>
    <scope>NUCLEOTIDE SEQUENCE [LARGE SCALE GENOMIC DNA]</scope>
    <source>
        <strain evidence="6">CG1_02_38_46</strain>
    </source>
</reference>
<keyword evidence="1" id="KW-0813">Transport</keyword>
<evidence type="ECO:0000313" key="7">
    <source>
        <dbReference type="Proteomes" id="UP000182278"/>
    </source>
</evidence>
<keyword evidence="4" id="KW-1278">Translocase</keyword>
<dbReference type="SMART" id="SM00382">
    <property type="entry name" value="AAA"/>
    <property type="match status" value="1"/>
</dbReference>
<dbReference type="InterPro" id="IPR027417">
    <property type="entry name" value="P-loop_NTPase"/>
</dbReference>
<dbReference type="AlphaFoldDB" id="A0A1J4SEV2"/>
<name>A0A1J4SEV2_9BACT</name>
<evidence type="ECO:0000259" key="5">
    <source>
        <dbReference type="PROSITE" id="PS50893"/>
    </source>
</evidence>
<dbReference type="EMBL" id="MNUO01000059">
    <property type="protein sequence ID" value="OIN97210.1"/>
    <property type="molecule type" value="Genomic_DNA"/>
</dbReference>
<accession>A0A1J4SEV2</accession>
<protein>
    <recommendedName>
        <fullName evidence="5">ABC transporter domain-containing protein</fullName>
    </recommendedName>
</protein>
<dbReference type="SUPFAM" id="SSF52540">
    <property type="entry name" value="P-loop containing nucleoside triphosphate hydrolases"/>
    <property type="match status" value="1"/>
</dbReference>
<dbReference type="GO" id="GO:0005524">
    <property type="term" value="F:ATP binding"/>
    <property type="evidence" value="ECO:0007669"/>
    <property type="project" value="UniProtKB-KW"/>
</dbReference>
<sequence>MNLLEVRDLVCGYDGEEVIKGLSFSVQSGEFLGILGPNGAGKTTLFRAITGVLKHSSGKIYYQEKELLEIPAREIAREIAVLPQILEISFSFSVEEFVRMGRFSHRGRLEGFRKEDEIAVEKAMETTGILNLKSRSVNQLSGGERQRVLLAQALAQEPSLLLLDEPTAHLDISHQVEICDLIKNLNREKSLTVIMVLHDLNLASDYCDQLILINKGKLYKIGPPEEVLTYQIIEEVYKTTVVVRQNPVSFRPHIFLVPKERIT</sequence>
<dbReference type="STRING" id="1817893.AUJ66_04055"/>
<dbReference type="InterPro" id="IPR003439">
    <property type="entry name" value="ABC_transporter-like_ATP-bd"/>
</dbReference>
<proteinExistence type="predicted"/>
<keyword evidence="3" id="KW-0067">ATP-binding</keyword>
<dbReference type="PROSITE" id="PS00211">
    <property type="entry name" value="ABC_TRANSPORTER_1"/>
    <property type="match status" value="1"/>
</dbReference>
<evidence type="ECO:0000313" key="6">
    <source>
        <dbReference type="EMBL" id="OIN97210.1"/>
    </source>
</evidence>
<dbReference type="Proteomes" id="UP000182278">
    <property type="component" value="Unassembled WGS sequence"/>
</dbReference>
<dbReference type="NCBIfam" id="NF010068">
    <property type="entry name" value="PRK13548.1"/>
    <property type="match status" value="1"/>
</dbReference>
<dbReference type="InterPro" id="IPR003593">
    <property type="entry name" value="AAA+_ATPase"/>
</dbReference>
<evidence type="ECO:0000256" key="4">
    <source>
        <dbReference type="ARBA" id="ARBA00022967"/>
    </source>
</evidence>
<gene>
    <name evidence="6" type="ORF">AUJ66_04055</name>
</gene>
<dbReference type="Gene3D" id="3.40.50.300">
    <property type="entry name" value="P-loop containing nucleotide triphosphate hydrolases"/>
    <property type="match status" value="1"/>
</dbReference>